<keyword evidence="3" id="KW-1185">Reference proteome</keyword>
<reference evidence="2 3" key="1">
    <citation type="submission" date="2020-12" db="EMBL/GenBank/DDBJ databases">
        <title>Whole genome sequences of gut porcine anaerobes.</title>
        <authorList>
            <person name="Kubasova T."/>
            <person name="Jahodarova E."/>
            <person name="Rychlik I."/>
        </authorList>
    </citation>
    <scope>NUCLEOTIDE SEQUENCE [LARGE SCALE GENOMIC DNA]</scope>
    <source>
        <strain evidence="2 3">An925</strain>
    </source>
</reference>
<dbReference type="Proteomes" id="UP001200470">
    <property type="component" value="Unassembled WGS sequence"/>
</dbReference>
<accession>A0ABS9CF71</accession>
<evidence type="ECO:0000313" key="2">
    <source>
        <dbReference type="EMBL" id="MCF2562894.1"/>
    </source>
</evidence>
<evidence type="ECO:0000256" key="1">
    <source>
        <dbReference type="SAM" id="MobiDB-lite"/>
    </source>
</evidence>
<evidence type="ECO:0000313" key="3">
    <source>
        <dbReference type="Proteomes" id="UP001200470"/>
    </source>
</evidence>
<organism evidence="2 3">
    <name type="scientific">Xylanibacter brevis</name>
    <dbReference type="NCBI Taxonomy" id="83231"/>
    <lineage>
        <taxon>Bacteria</taxon>
        <taxon>Pseudomonadati</taxon>
        <taxon>Bacteroidota</taxon>
        <taxon>Bacteroidia</taxon>
        <taxon>Bacteroidales</taxon>
        <taxon>Prevotellaceae</taxon>
        <taxon>Xylanibacter</taxon>
    </lineage>
</organism>
<feature type="region of interest" description="Disordered" evidence="1">
    <location>
        <begin position="94"/>
        <end position="114"/>
    </location>
</feature>
<feature type="compositionally biased region" description="Polar residues" evidence="1">
    <location>
        <begin position="105"/>
        <end position="114"/>
    </location>
</feature>
<comment type="caution">
    <text evidence="2">The sequence shown here is derived from an EMBL/GenBank/DDBJ whole genome shotgun (WGS) entry which is preliminary data.</text>
</comment>
<sequence length="114" mass="13462">MTYDQQILHILTEAGERGISVQTIARHVFNMNVSFFVSPDFEEIRTYVQQYLLRNSRSSLSLIERTERRGYYRLNTKGSADARQLMLEFQEHENIEEAEDEKPQQQDLSLSLFD</sequence>
<name>A0ABS9CF71_9BACT</name>
<dbReference type="RefSeq" id="WP_094390673.1">
    <property type="nucleotide sequence ID" value="NZ_JADYTN010000003.1"/>
</dbReference>
<dbReference type="EMBL" id="JADYTN010000003">
    <property type="protein sequence ID" value="MCF2562894.1"/>
    <property type="molecule type" value="Genomic_DNA"/>
</dbReference>
<protein>
    <submittedName>
        <fullName evidence="2">Uncharacterized protein</fullName>
    </submittedName>
</protein>
<proteinExistence type="predicted"/>
<gene>
    <name evidence="2" type="ORF">I6E12_02015</name>
</gene>